<evidence type="ECO:0000313" key="18">
    <source>
        <dbReference type="EMBL" id="NYI41581.1"/>
    </source>
</evidence>
<dbReference type="PANTHER" id="PTHR30622">
    <property type="entry name" value="UNDECAPRENYL-DIPHOSPHATASE"/>
    <property type="match status" value="1"/>
</dbReference>
<comment type="miscellaneous">
    <text evidence="17">Bacitracin is thought to be involved in the inhibition of peptidoglycan synthesis by sequestering undecaprenyl diphosphate, thereby reducing the pool of lipid carrier available.</text>
</comment>
<keyword evidence="9 17" id="KW-0573">Peptidoglycan synthesis</keyword>
<comment type="function">
    <text evidence="17">Catalyzes the dephosphorylation of undecaprenyl diphosphate (UPP). Confers resistance to bacitracin.</text>
</comment>
<evidence type="ECO:0000256" key="3">
    <source>
        <dbReference type="ARBA" id="ARBA00012374"/>
    </source>
</evidence>
<comment type="similarity">
    <text evidence="2 17">Belongs to the UppP family.</text>
</comment>
<dbReference type="NCBIfam" id="NF001392">
    <property type="entry name" value="PRK00281.2-1"/>
    <property type="match status" value="1"/>
</dbReference>
<evidence type="ECO:0000313" key="19">
    <source>
        <dbReference type="Proteomes" id="UP000547973"/>
    </source>
</evidence>
<dbReference type="InterPro" id="IPR003824">
    <property type="entry name" value="UppP"/>
</dbReference>
<reference evidence="18 19" key="1">
    <citation type="submission" date="2020-07" db="EMBL/GenBank/DDBJ databases">
        <title>Sequencing the genomes of 1000 actinobacteria strains.</title>
        <authorList>
            <person name="Klenk H.-P."/>
        </authorList>
    </citation>
    <scope>NUCLEOTIDE SEQUENCE [LARGE SCALE GENOMIC DNA]</scope>
    <source>
        <strain evidence="18 19">DSM 19970</strain>
    </source>
</reference>
<evidence type="ECO:0000256" key="11">
    <source>
        <dbReference type="ARBA" id="ARBA00023136"/>
    </source>
</evidence>
<feature type="transmembrane region" description="Helical" evidence="17">
    <location>
        <begin position="96"/>
        <end position="118"/>
    </location>
</feature>
<evidence type="ECO:0000256" key="6">
    <source>
        <dbReference type="ARBA" id="ARBA00022692"/>
    </source>
</evidence>
<evidence type="ECO:0000256" key="10">
    <source>
        <dbReference type="ARBA" id="ARBA00022989"/>
    </source>
</evidence>
<keyword evidence="12 17" id="KW-0046">Antibiotic resistance</keyword>
<evidence type="ECO:0000256" key="17">
    <source>
        <dbReference type="HAMAP-Rule" id="MF_01006"/>
    </source>
</evidence>
<dbReference type="GO" id="GO:0005886">
    <property type="term" value="C:plasma membrane"/>
    <property type="evidence" value="ECO:0007669"/>
    <property type="project" value="UniProtKB-SubCell"/>
</dbReference>
<evidence type="ECO:0000256" key="15">
    <source>
        <dbReference type="ARBA" id="ARBA00032932"/>
    </source>
</evidence>
<keyword evidence="7 17" id="KW-0378">Hydrolase</keyword>
<evidence type="ECO:0000256" key="9">
    <source>
        <dbReference type="ARBA" id="ARBA00022984"/>
    </source>
</evidence>
<dbReference type="RefSeq" id="WP_179397954.1">
    <property type="nucleotide sequence ID" value="NZ_JACBZO010000001.1"/>
</dbReference>
<evidence type="ECO:0000256" key="14">
    <source>
        <dbReference type="ARBA" id="ARBA00032707"/>
    </source>
</evidence>
<gene>
    <name evidence="17" type="primary">uppP</name>
    <name evidence="18" type="ORF">BKA03_001700</name>
</gene>
<name>A0A7Z0CHK6_9MICO</name>
<evidence type="ECO:0000256" key="12">
    <source>
        <dbReference type="ARBA" id="ARBA00023251"/>
    </source>
</evidence>
<proteinExistence type="inferred from homology"/>
<feature type="transmembrane region" description="Helical" evidence="17">
    <location>
        <begin position="194"/>
        <end position="213"/>
    </location>
</feature>
<feature type="transmembrane region" description="Helical" evidence="17">
    <location>
        <begin position="124"/>
        <end position="142"/>
    </location>
</feature>
<sequence>MNWWEAVVMGLVQGLTEFLPVSSSAHIRVVGTLLPYGSDPGAAFSAIIQLGTEAAVLLYFRKDIARIIGAWVAALLGKHGKDRASRFGSGDPDAKLGWWVILGSIPIVAIGLPFKSAIESSLRNLLIVAAALAIFGVLLGWVDRVRPATRELRTLRAKDAVLLGFAQAGALIPGVSRSGGTITMGRWLGLTREAAARYSFLLAIPAVLGSASLEAVTKVSDLTAPGGTGIPATVIATIMSFVVGYAVIVWFMKIITTRSFMPFVIYRLVFAAVIIVLVATGTIAAS</sequence>
<evidence type="ECO:0000256" key="16">
    <source>
        <dbReference type="ARBA" id="ARBA00047594"/>
    </source>
</evidence>
<feature type="transmembrane region" description="Helical" evidence="17">
    <location>
        <begin position="264"/>
        <end position="285"/>
    </location>
</feature>
<keyword evidence="6 17" id="KW-0812">Transmembrane</keyword>
<dbReference type="GO" id="GO:0008360">
    <property type="term" value="P:regulation of cell shape"/>
    <property type="evidence" value="ECO:0007669"/>
    <property type="project" value="UniProtKB-KW"/>
</dbReference>
<dbReference type="GO" id="GO:0071555">
    <property type="term" value="P:cell wall organization"/>
    <property type="evidence" value="ECO:0007669"/>
    <property type="project" value="UniProtKB-KW"/>
</dbReference>
<keyword evidence="10 17" id="KW-1133">Transmembrane helix</keyword>
<feature type="transmembrane region" description="Helical" evidence="17">
    <location>
        <begin position="233"/>
        <end position="252"/>
    </location>
</feature>
<organism evidence="18 19">
    <name type="scientific">Demequina lutea</name>
    <dbReference type="NCBI Taxonomy" id="431489"/>
    <lineage>
        <taxon>Bacteria</taxon>
        <taxon>Bacillati</taxon>
        <taxon>Actinomycetota</taxon>
        <taxon>Actinomycetes</taxon>
        <taxon>Micrococcales</taxon>
        <taxon>Demequinaceae</taxon>
        <taxon>Demequina</taxon>
    </lineage>
</organism>
<dbReference type="AlphaFoldDB" id="A0A7Z0CHK6"/>
<dbReference type="NCBIfam" id="TIGR00753">
    <property type="entry name" value="undec_PP_bacA"/>
    <property type="match status" value="1"/>
</dbReference>
<evidence type="ECO:0000256" key="2">
    <source>
        <dbReference type="ARBA" id="ARBA00010621"/>
    </source>
</evidence>
<keyword evidence="5 17" id="KW-1003">Cell membrane</keyword>
<dbReference type="EMBL" id="JACBZO010000001">
    <property type="protein sequence ID" value="NYI41581.1"/>
    <property type="molecule type" value="Genomic_DNA"/>
</dbReference>
<dbReference type="Pfam" id="PF02673">
    <property type="entry name" value="BacA"/>
    <property type="match status" value="1"/>
</dbReference>
<evidence type="ECO:0000256" key="5">
    <source>
        <dbReference type="ARBA" id="ARBA00022475"/>
    </source>
</evidence>
<keyword evidence="13 17" id="KW-0961">Cell wall biogenesis/degradation</keyword>
<evidence type="ECO:0000256" key="7">
    <source>
        <dbReference type="ARBA" id="ARBA00022801"/>
    </source>
</evidence>
<dbReference type="HAMAP" id="MF_01006">
    <property type="entry name" value="Undec_diphosphatase"/>
    <property type="match status" value="1"/>
</dbReference>
<comment type="subcellular location">
    <subcellularLocation>
        <location evidence="1 17">Cell membrane</location>
        <topology evidence="1 17">Multi-pass membrane protein</topology>
    </subcellularLocation>
</comment>
<evidence type="ECO:0000256" key="13">
    <source>
        <dbReference type="ARBA" id="ARBA00023316"/>
    </source>
</evidence>
<dbReference type="GO" id="GO:0050380">
    <property type="term" value="F:undecaprenyl-diphosphatase activity"/>
    <property type="evidence" value="ECO:0007669"/>
    <property type="project" value="UniProtKB-UniRule"/>
</dbReference>
<comment type="catalytic activity">
    <reaction evidence="16 17">
        <text>di-trans,octa-cis-undecaprenyl diphosphate + H2O = di-trans,octa-cis-undecaprenyl phosphate + phosphate + H(+)</text>
        <dbReference type="Rhea" id="RHEA:28094"/>
        <dbReference type="ChEBI" id="CHEBI:15377"/>
        <dbReference type="ChEBI" id="CHEBI:15378"/>
        <dbReference type="ChEBI" id="CHEBI:43474"/>
        <dbReference type="ChEBI" id="CHEBI:58405"/>
        <dbReference type="ChEBI" id="CHEBI:60392"/>
        <dbReference type="EC" id="3.6.1.27"/>
    </reaction>
</comment>
<dbReference type="PANTHER" id="PTHR30622:SF4">
    <property type="entry name" value="UNDECAPRENYL-DIPHOSPHATASE"/>
    <property type="match status" value="1"/>
</dbReference>
<protein>
    <recommendedName>
        <fullName evidence="4 17">Undecaprenyl-diphosphatase</fullName>
        <ecNumber evidence="3 17">3.6.1.27</ecNumber>
    </recommendedName>
    <alternativeName>
        <fullName evidence="15 17">Bacitracin resistance protein</fullName>
    </alternativeName>
    <alternativeName>
        <fullName evidence="14 17">Undecaprenyl pyrophosphate phosphatase</fullName>
    </alternativeName>
</protein>
<evidence type="ECO:0000256" key="8">
    <source>
        <dbReference type="ARBA" id="ARBA00022960"/>
    </source>
</evidence>
<accession>A0A7Z0CHK6</accession>
<keyword evidence="8 17" id="KW-0133">Cell shape</keyword>
<dbReference type="GO" id="GO:0009252">
    <property type="term" value="P:peptidoglycan biosynthetic process"/>
    <property type="evidence" value="ECO:0007669"/>
    <property type="project" value="UniProtKB-KW"/>
</dbReference>
<evidence type="ECO:0000256" key="1">
    <source>
        <dbReference type="ARBA" id="ARBA00004651"/>
    </source>
</evidence>
<dbReference type="Proteomes" id="UP000547973">
    <property type="component" value="Unassembled WGS sequence"/>
</dbReference>
<dbReference type="EC" id="3.6.1.27" evidence="3 17"/>
<evidence type="ECO:0000256" key="4">
    <source>
        <dbReference type="ARBA" id="ARBA00021581"/>
    </source>
</evidence>
<comment type="caution">
    <text evidence="18">The sequence shown here is derived from an EMBL/GenBank/DDBJ whole genome shotgun (WGS) entry which is preliminary data.</text>
</comment>
<keyword evidence="11 17" id="KW-0472">Membrane</keyword>
<feature type="transmembrane region" description="Helical" evidence="17">
    <location>
        <begin position="41"/>
        <end position="60"/>
    </location>
</feature>
<dbReference type="GO" id="GO:0046677">
    <property type="term" value="P:response to antibiotic"/>
    <property type="evidence" value="ECO:0007669"/>
    <property type="project" value="UniProtKB-UniRule"/>
</dbReference>
<keyword evidence="19" id="KW-1185">Reference proteome</keyword>